<dbReference type="InterPro" id="IPR014966">
    <property type="entry name" value="FRG-dom"/>
</dbReference>
<dbReference type="RefSeq" id="WP_074182653.1">
    <property type="nucleotide sequence ID" value="NZ_CP033901.1"/>
</dbReference>
<organism evidence="2">
    <name type="scientific">Klebsiella quasipneumoniae</name>
    <dbReference type="NCBI Taxonomy" id="1463165"/>
    <lineage>
        <taxon>Bacteria</taxon>
        <taxon>Pseudomonadati</taxon>
        <taxon>Pseudomonadota</taxon>
        <taxon>Gammaproteobacteria</taxon>
        <taxon>Enterobacterales</taxon>
        <taxon>Enterobacteriaceae</taxon>
        <taxon>Klebsiella/Raoultella group</taxon>
        <taxon>Klebsiella</taxon>
        <taxon>Klebsiella pneumoniae complex</taxon>
    </lineage>
</organism>
<name>A0A6M4NV51_9ENTR</name>
<sequence length="296" mass="33946">MFKYAVNSLADYVSTVTEIVNEVDDIWFRGHACASYRLVPSVLRDTVPLTDARGNRVENGQVILSEGGHVTGLSPENMFYEFKSRAVPFLNREPSNNFEWMFLMQHYGVPTRLLDWTTNALVALFFAIESNPTSDEERHYNESPSQNFMESDEFCSEGAAVFAISPSKLNYLTVSNRSKIYICEEADEWSHYFDPMNKEGSCNFLPIAVQSSHIDTRIRSQSGHFTLHGSNIWALDYYDELRKIIHKIFIPYEVIPQMLKDLQALGITESFIYPGLESLSRDIKRSEAFKFNGEKL</sequence>
<proteinExistence type="predicted"/>
<keyword evidence="2" id="KW-0614">Plasmid</keyword>
<geneLocation type="plasmid" evidence="2">
    <name>pKP18-31-IMP</name>
</geneLocation>
<dbReference type="AlphaFoldDB" id="A0A6M4NV51"/>
<evidence type="ECO:0000313" key="2">
    <source>
        <dbReference type="EMBL" id="QJS00279.1"/>
    </source>
</evidence>
<protein>
    <recommendedName>
        <fullName evidence="1">FRG domain-containing protein</fullName>
    </recommendedName>
</protein>
<dbReference type="Pfam" id="PF08867">
    <property type="entry name" value="FRG"/>
    <property type="match status" value="1"/>
</dbReference>
<reference evidence="2" key="1">
    <citation type="submission" date="2019-11" db="EMBL/GenBank/DDBJ databases">
        <authorList>
            <person name="Qin S."/>
            <person name="Dong H."/>
        </authorList>
    </citation>
    <scope>NUCLEOTIDE SEQUENCE</scope>
    <source>
        <strain evidence="2">KP18-31</strain>
        <plasmid evidence="2">pKP18-31-IMP,KPC</plasmid>
    </source>
</reference>
<feature type="domain" description="FRG" evidence="1">
    <location>
        <begin position="22"/>
        <end position="139"/>
    </location>
</feature>
<dbReference type="SMART" id="SM00901">
    <property type="entry name" value="FRG"/>
    <property type="match status" value="1"/>
</dbReference>
<accession>A0A6M4NV51</accession>
<dbReference type="EMBL" id="MN661402">
    <property type="protein sequence ID" value="QJS00279.1"/>
    <property type="molecule type" value="Genomic_DNA"/>
</dbReference>
<evidence type="ECO:0000259" key="1">
    <source>
        <dbReference type="SMART" id="SM00901"/>
    </source>
</evidence>